<sequence length="119" mass="13516">MAKPNNFAKTKPTVVLLVLPDDEPKVLKDDNNEVMVFPNLRKAQKHVANKIEPEFHPFIEYANEKPVMGAGDREETNNRRCLKCNTFLRPSYRQTKSVMPDGSELAVTELDCPKCDLGE</sequence>
<dbReference type="Proteomes" id="UP000321419">
    <property type="component" value="Unassembled WGS sequence"/>
</dbReference>
<dbReference type="EMBL" id="BJUM01000008">
    <property type="protein sequence ID" value="GEK54216.1"/>
    <property type="molecule type" value="Genomic_DNA"/>
</dbReference>
<accession>A0A510XT53</accession>
<organism evidence="1 2">
    <name type="scientific">Pseudoalteromonas espejiana</name>
    <dbReference type="NCBI Taxonomy" id="28107"/>
    <lineage>
        <taxon>Bacteria</taxon>
        <taxon>Pseudomonadati</taxon>
        <taxon>Pseudomonadota</taxon>
        <taxon>Gammaproteobacteria</taxon>
        <taxon>Alteromonadales</taxon>
        <taxon>Pseudoalteromonadaceae</taxon>
        <taxon>Pseudoalteromonas</taxon>
    </lineage>
</organism>
<proteinExistence type="predicted"/>
<name>A0A510XT53_9GAMM</name>
<dbReference type="RefSeq" id="WP_089347507.1">
    <property type="nucleotide sequence ID" value="NZ_BJUM01000008.1"/>
</dbReference>
<evidence type="ECO:0000313" key="2">
    <source>
        <dbReference type="Proteomes" id="UP000321419"/>
    </source>
</evidence>
<dbReference type="AlphaFoldDB" id="A0A510XT53"/>
<reference evidence="1 2" key="1">
    <citation type="submission" date="2019-07" db="EMBL/GenBank/DDBJ databases">
        <title>Whole genome shotgun sequence of Pseudoalteromonas espejiana NBRC 102222.</title>
        <authorList>
            <person name="Hosoyama A."/>
            <person name="Uohara A."/>
            <person name="Ohji S."/>
            <person name="Ichikawa N."/>
        </authorList>
    </citation>
    <scope>NUCLEOTIDE SEQUENCE [LARGE SCALE GENOMIC DNA]</scope>
    <source>
        <strain evidence="1 2">NBRC 102222</strain>
    </source>
</reference>
<keyword evidence="2" id="KW-1185">Reference proteome</keyword>
<gene>
    <name evidence="1" type="ORF">PES01_10610</name>
</gene>
<protein>
    <submittedName>
        <fullName evidence="1">Uncharacterized protein</fullName>
    </submittedName>
</protein>
<comment type="caution">
    <text evidence="1">The sequence shown here is derived from an EMBL/GenBank/DDBJ whole genome shotgun (WGS) entry which is preliminary data.</text>
</comment>
<evidence type="ECO:0000313" key="1">
    <source>
        <dbReference type="EMBL" id="GEK54216.1"/>
    </source>
</evidence>